<keyword evidence="5" id="KW-1185">Reference proteome</keyword>
<feature type="region of interest" description="Disordered" evidence="1">
    <location>
        <begin position="1"/>
        <end position="58"/>
    </location>
</feature>
<reference evidence="4 5" key="1">
    <citation type="submission" date="2015-07" db="EMBL/GenBank/DDBJ databases">
        <title>The genome of the fungus Escovopsis weberi, a specialized disease agent of ant agriculture.</title>
        <authorList>
            <person name="de Man T.J."/>
            <person name="Stajich J.E."/>
            <person name="Kubicek C.P."/>
            <person name="Chenthamara K."/>
            <person name="Atanasova L."/>
            <person name="Druzhinina I.S."/>
            <person name="Birnbaum S."/>
            <person name="Barribeau S.M."/>
            <person name="Teiling C."/>
            <person name="Suen G."/>
            <person name="Currie C."/>
            <person name="Gerardo N.M."/>
        </authorList>
    </citation>
    <scope>NUCLEOTIDE SEQUENCE [LARGE SCALE GENOMIC DNA]</scope>
</reference>
<keyword evidence="2" id="KW-0812">Transmembrane</keyword>
<dbReference type="FunFam" id="2.60.120.200:FF:000178">
    <property type="entry name" value="Glycoside hydrolase family 16 protein"/>
    <property type="match status" value="1"/>
</dbReference>
<dbReference type="OrthoDB" id="4781at2759"/>
<name>A0A0M8N1B0_ESCWE</name>
<keyword evidence="2" id="KW-0472">Membrane</keyword>
<dbReference type="STRING" id="150374.A0A0M8N1B0"/>
<proteinExistence type="predicted"/>
<feature type="compositionally biased region" description="Polar residues" evidence="1">
    <location>
        <begin position="48"/>
        <end position="58"/>
    </location>
</feature>
<dbReference type="Gene3D" id="2.60.120.200">
    <property type="match status" value="1"/>
</dbReference>
<evidence type="ECO:0000256" key="1">
    <source>
        <dbReference type="SAM" id="MobiDB-lite"/>
    </source>
</evidence>
<feature type="transmembrane region" description="Helical" evidence="2">
    <location>
        <begin position="96"/>
        <end position="117"/>
    </location>
</feature>
<dbReference type="Pfam" id="PF00722">
    <property type="entry name" value="Glyco_hydro_16"/>
    <property type="match status" value="1"/>
</dbReference>
<dbReference type="InterPro" id="IPR000757">
    <property type="entry name" value="Beta-glucanase-like"/>
</dbReference>
<dbReference type="PANTHER" id="PTHR10963">
    <property type="entry name" value="GLYCOSYL HYDROLASE-RELATED"/>
    <property type="match status" value="1"/>
</dbReference>
<evidence type="ECO:0000259" key="3">
    <source>
        <dbReference type="PROSITE" id="PS51762"/>
    </source>
</evidence>
<evidence type="ECO:0000313" key="4">
    <source>
        <dbReference type="EMBL" id="KOS21087.1"/>
    </source>
</evidence>
<gene>
    <name evidence="4" type="ORF">ESCO_004131</name>
</gene>
<evidence type="ECO:0000313" key="5">
    <source>
        <dbReference type="Proteomes" id="UP000053831"/>
    </source>
</evidence>
<protein>
    <submittedName>
        <fullName evidence="4">Beta-1</fullName>
    </submittedName>
</protein>
<dbReference type="EMBL" id="LGSR01000013">
    <property type="protein sequence ID" value="KOS21087.1"/>
    <property type="molecule type" value="Genomic_DNA"/>
</dbReference>
<dbReference type="AlphaFoldDB" id="A0A0M8N1B0"/>
<dbReference type="SUPFAM" id="SSF49899">
    <property type="entry name" value="Concanavalin A-like lectins/glucanases"/>
    <property type="match status" value="1"/>
</dbReference>
<keyword evidence="2" id="KW-1133">Transmembrane helix</keyword>
<dbReference type="Proteomes" id="UP000053831">
    <property type="component" value="Unassembled WGS sequence"/>
</dbReference>
<dbReference type="InterPro" id="IPR013320">
    <property type="entry name" value="ConA-like_dom_sf"/>
</dbReference>
<dbReference type="PROSITE" id="PS51762">
    <property type="entry name" value="GH16_2"/>
    <property type="match status" value="1"/>
</dbReference>
<organism evidence="4 5">
    <name type="scientific">Escovopsis weberi</name>
    <dbReference type="NCBI Taxonomy" id="150374"/>
    <lineage>
        <taxon>Eukaryota</taxon>
        <taxon>Fungi</taxon>
        <taxon>Dikarya</taxon>
        <taxon>Ascomycota</taxon>
        <taxon>Pezizomycotina</taxon>
        <taxon>Sordariomycetes</taxon>
        <taxon>Hypocreomycetidae</taxon>
        <taxon>Hypocreales</taxon>
        <taxon>Hypocreaceae</taxon>
        <taxon>Escovopsis</taxon>
    </lineage>
</organism>
<sequence length="465" mass="51718">MDHDYPQKAPAPGFPSAATSYAPSPLRSGTPLSQGDRNPFASPEVSRPVSSAFDTSTSGGPVAYEERGARYFHSRLVKKGEVEKPWLAKSDPKEKWVTILPLLGILVGLGISAFLVWDGLKSVVHNKYCSVLDDDFSSGLDPNVWTKEVQVGGFGNGEFEQTTANDENVFVENGHLFIKATLQDANLVEKNNVINLLEDGTCTSKDYYSCVAATNTTNGNSSIVPPTKSGRINTLKGAKLRYGRVEVTAKLPQGDWLWPAIWLLPVNDTYGPWPASGEIDIMESRGNNHTYAQGGNNIVSSALHWGPDPANDAWWKTNNKRQALHTTYANGFNTYGLEWSEKYLFTYVNSRLLQVMYTNFNKPMWDRGAFPESTANGTRLLDIWSQTGNKDTPFDQEFYLIINLAVGGTNGWFEDGKSGKPWLDRSDNAKKDFWQARDSWLPTWKQPQLEISRVLIEQQCNGGEL</sequence>
<evidence type="ECO:0000256" key="2">
    <source>
        <dbReference type="SAM" id="Phobius"/>
    </source>
</evidence>
<accession>A0A0M8N1B0</accession>
<dbReference type="InterPro" id="IPR050546">
    <property type="entry name" value="Glycosyl_Hydrlase_16"/>
</dbReference>
<feature type="domain" description="GH16" evidence="3">
    <location>
        <begin position="134"/>
        <end position="462"/>
    </location>
</feature>
<comment type="caution">
    <text evidence="4">The sequence shown here is derived from an EMBL/GenBank/DDBJ whole genome shotgun (WGS) entry which is preliminary data.</text>
</comment>
<dbReference type="PANTHER" id="PTHR10963:SF62">
    <property type="entry name" value="GLUCAN 1,3-BETA-GLUCOSIDASE"/>
    <property type="match status" value="1"/>
</dbReference>
<dbReference type="GO" id="GO:0005975">
    <property type="term" value="P:carbohydrate metabolic process"/>
    <property type="evidence" value="ECO:0007669"/>
    <property type="project" value="InterPro"/>
</dbReference>
<dbReference type="GO" id="GO:0004553">
    <property type="term" value="F:hydrolase activity, hydrolyzing O-glycosyl compounds"/>
    <property type="evidence" value="ECO:0007669"/>
    <property type="project" value="InterPro"/>
</dbReference>